<evidence type="ECO:0008006" key="7">
    <source>
        <dbReference type="Google" id="ProtNLM"/>
    </source>
</evidence>
<evidence type="ECO:0000313" key="5">
    <source>
        <dbReference type="EMBL" id="MEY8015995.1"/>
    </source>
</evidence>
<evidence type="ECO:0000256" key="3">
    <source>
        <dbReference type="SAM" id="MobiDB-lite"/>
    </source>
</evidence>
<proteinExistence type="predicted"/>
<keyword evidence="2 4" id="KW-0472">Membrane</keyword>
<dbReference type="PANTHER" id="PTHR37042:SF4">
    <property type="entry name" value="OUTER MEMBRANE PROTEIN RV1973"/>
    <property type="match status" value="1"/>
</dbReference>
<feature type="compositionally biased region" description="Basic and acidic residues" evidence="3">
    <location>
        <begin position="115"/>
        <end position="126"/>
    </location>
</feature>
<reference evidence="5 6" key="1">
    <citation type="submission" date="2024-08" db="EMBL/GenBank/DDBJ databases">
        <title>Mycobacterium servetensis sp. nov., a novel rapid-growing mycobacterial species recovered from a human patient in Zaragoza, Spain.</title>
        <authorList>
            <person name="Tristancho-Baro A.I."/>
            <person name="Buenestado-Serrano S."/>
            <person name="Garcia De Viedma D."/>
            <person name="Milagro-Beamonte A."/>
            <person name="Burillo N."/>
            <person name="Sanz S."/>
            <person name="Lopez-Calleja A.I."/>
            <person name="Penas-Utrilla D."/>
            <person name="Guardingo M."/>
            <person name="Garcia M.J."/>
            <person name="Vinuelas-Bayon J."/>
        </authorList>
    </citation>
    <scope>NUCLEOTIDE SEQUENCE [LARGE SCALE GENOMIC DNA]</scope>
    <source>
        <strain evidence="6">HUMS_12744610</strain>
    </source>
</reference>
<evidence type="ECO:0000313" key="6">
    <source>
        <dbReference type="Proteomes" id="UP001564760"/>
    </source>
</evidence>
<evidence type="ECO:0000256" key="1">
    <source>
        <dbReference type="ARBA" id="ARBA00004370"/>
    </source>
</evidence>
<keyword evidence="4" id="KW-1133">Transmembrane helix</keyword>
<feature type="compositionally biased region" description="Basic and acidic residues" evidence="3">
    <location>
        <begin position="1"/>
        <end position="12"/>
    </location>
</feature>
<evidence type="ECO:0000256" key="2">
    <source>
        <dbReference type="ARBA" id="ARBA00023136"/>
    </source>
</evidence>
<sequence length="291" mass="30850">MLDLEWKNQREDEMPDTTTRSNFNGSEDVSADAGLLEEAEAEAAEAEALAAAARARLKAMRLAQRGQLAKSALPEASAVAPGGDDTPSEEDPPSKDETPLPLVDATVTDASASRSDVDEPPPEREARRPRRPATMTVLVSIALLGTAGLIAASAVMIRHHAVLTRQQHRAAEFTAAARQIVVTLMSIDAARAKDDVQRIIDSSTGQFKSDFQTAADDFVKAAQKAKAATKTSVRAAAVDSMTSDTAVVLVAANTTLTDTTGAAGQPRSWRLSLKLVRDGGQIKMSSMEFIP</sequence>
<protein>
    <recommendedName>
        <fullName evidence="7">Mce associated membrane protein</fullName>
    </recommendedName>
</protein>
<organism evidence="5 6">
    <name type="scientific">Mycobacterium servetii</name>
    <dbReference type="NCBI Taxonomy" id="3237418"/>
    <lineage>
        <taxon>Bacteria</taxon>
        <taxon>Bacillati</taxon>
        <taxon>Actinomycetota</taxon>
        <taxon>Actinomycetes</taxon>
        <taxon>Mycobacteriales</taxon>
        <taxon>Mycobacteriaceae</taxon>
        <taxon>Mycobacterium</taxon>
    </lineage>
</organism>
<dbReference type="PANTHER" id="PTHR37042">
    <property type="entry name" value="OUTER MEMBRANE PROTEIN RV1973"/>
    <property type="match status" value="1"/>
</dbReference>
<comment type="caution">
    <text evidence="5">The sequence shown here is derived from an EMBL/GenBank/DDBJ whole genome shotgun (WGS) entry which is preliminary data.</text>
</comment>
<dbReference type="EMBL" id="JBGEDP010000001">
    <property type="protein sequence ID" value="MEY8015995.1"/>
    <property type="molecule type" value="Genomic_DNA"/>
</dbReference>
<feature type="region of interest" description="Disordered" evidence="3">
    <location>
        <begin position="63"/>
        <end position="131"/>
    </location>
</feature>
<comment type="subcellular location">
    <subcellularLocation>
        <location evidence="1">Membrane</location>
    </subcellularLocation>
</comment>
<feature type="region of interest" description="Disordered" evidence="3">
    <location>
        <begin position="1"/>
        <end position="40"/>
    </location>
</feature>
<dbReference type="Proteomes" id="UP001564760">
    <property type="component" value="Unassembled WGS sequence"/>
</dbReference>
<gene>
    <name evidence="5" type="ORF">AB8998_13740</name>
</gene>
<keyword evidence="6" id="KW-1185">Reference proteome</keyword>
<feature type="transmembrane region" description="Helical" evidence="4">
    <location>
        <begin position="137"/>
        <end position="157"/>
    </location>
</feature>
<dbReference type="RefSeq" id="WP_369738422.1">
    <property type="nucleotide sequence ID" value="NZ_JBGEDP010000001.1"/>
</dbReference>
<accession>A0ABV4C0G5</accession>
<keyword evidence="4" id="KW-0812">Transmembrane</keyword>
<feature type="compositionally biased region" description="Polar residues" evidence="3">
    <location>
        <begin position="16"/>
        <end position="27"/>
    </location>
</feature>
<evidence type="ECO:0000256" key="4">
    <source>
        <dbReference type="SAM" id="Phobius"/>
    </source>
</evidence>
<name>A0ABV4C0G5_9MYCO</name>